<feature type="transmembrane region" description="Helical" evidence="7">
    <location>
        <begin position="54"/>
        <end position="75"/>
    </location>
</feature>
<evidence type="ECO:0000256" key="5">
    <source>
        <dbReference type="ARBA" id="ARBA00022989"/>
    </source>
</evidence>
<evidence type="ECO:0000256" key="4">
    <source>
        <dbReference type="ARBA" id="ARBA00022692"/>
    </source>
</evidence>
<keyword evidence="4 7" id="KW-0812">Transmembrane</keyword>
<evidence type="ECO:0000256" key="3">
    <source>
        <dbReference type="ARBA" id="ARBA00021353"/>
    </source>
</evidence>
<organism evidence="8 9">
    <name type="scientific">Pichia kluyveri</name>
    <name type="common">Yeast</name>
    <dbReference type="NCBI Taxonomy" id="36015"/>
    <lineage>
        <taxon>Eukaryota</taxon>
        <taxon>Fungi</taxon>
        <taxon>Dikarya</taxon>
        <taxon>Ascomycota</taxon>
        <taxon>Saccharomycotina</taxon>
        <taxon>Pichiomycetes</taxon>
        <taxon>Pichiales</taxon>
        <taxon>Pichiaceae</taxon>
        <taxon>Pichia</taxon>
    </lineage>
</organism>
<dbReference type="PANTHER" id="PTHR40021:SF1">
    <property type="entry name" value="DEFECT AT LOW TEMPERATURE PROTEIN 1"/>
    <property type="match status" value="1"/>
</dbReference>
<reference evidence="8 9" key="1">
    <citation type="journal article" date="2023" name="Elife">
        <title>Identification of key yeast species and microbe-microbe interactions impacting larval growth of Drosophila in the wild.</title>
        <authorList>
            <person name="Mure A."/>
            <person name="Sugiura Y."/>
            <person name="Maeda R."/>
            <person name="Honda K."/>
            <person name="Sakurai N."/>
            <person name="Takahashi Y."/>
            <person name="Watada M."/>
            <person name="Katoh T."/>
            <person name="Gotoh A."/>
            <person name="Gotoh Y."/>
            <person name="Taniguchi I."/>
            <person name="Nakamura K."/>
            <person name="Hayashi T."/>
            <person name="Katayama T."/>
            <person name="Uemura T."/>
            <person name="Hattori Y."/>
        </authorList>
    </citation>
    <scope>NUCLEOTIDE SEQUENCE [LARGE SCALE GENOMIC DNA]</scope>
    <source>
        <strain evidence="8 9">PK-24</strain>
    </source>
</reference>
<dbReference type="PANTHER" id="PTHR40021">
    <property type="entry name" value="DEFECT AT LOW TEMPERATURE PROTEIN 1"/>
    <property type="match status" value="1"/>
</dbReference>
<comment type="similarity">
    <text evidence="2 7">Belongs to the DLT1 family.</text>
</comment>
<dbReference type="EMBL" id="BTGB01000001">
    <property type="protein sequence ID" value="GMM44574.1"/>
    <property type="molecule type" value="Genomic_DNA"/>
</dbReference>
<feature type="transmembrane region" description="Helical" evidence="7">
    <location>
        <begin position="20"/>
        <end position="45"/>
    </location>
</feature>
<name>A0AAV5QZD0_PICKL</name>
<dbReference type="InterPro" id="IPR038869">
    <property type="entry name" value="DLT1"/>
</dbReference>
<keyword evidence="6 7" id="KW-0472">Membrane</keyword>
<keyword evidence="5 7" id="KW-1133">Transmembrane helix</keyword>
<keyword evidence="9" id="KW-1185">Reference proteome</keyword>
<dbReference type="Proteomes" id="UP001378960">
    <property type="component" value="Unassembled WGS sequence"/>
</dbReference>
<evidence type="ECO:0000256" key="1">
    <source>
        <dbReference type="ARBA" id="ARBA00002489"/>
    </source>
</evidence>
<comment type="function">
    <text evidence="1 7">Required for growth under high-pressure and low-temperature conditions.</text>
</comment>
<protein>
    <recommendedName>
        <fullName evidence="3 7">Defect at low temperature protein 1</fullName>
    </recommendedName>
</protein>
<dbReference type="AlphaFoldDB" id="A0AAV5QZD0"/>
<evidence type="ECO:0000256" key="6">
    <source>
        <dbReference type="ARBA" id="ARBA00023136"/>
    </source>
</evidence>
<sequence>MLIGRLVNSTGPKDASFHWAYTTSFIILIGLILTFLTVLIIDIIIQSRTYNSHLATNTVIIMVFIALFVISYATIDMFRLIYNRIILEEIPKNYVPISERDIGSSFSSKIEQSMIRCQKIKKMAKPIGNINHPGLFHQSGNDDDNDNNELPDNLIYENVIRIIGQEIKYNGTLTINENGKYLKLDNHYSLSELLENYSNNDEKINNFLKLYEDLRFSGKPITLDQFKDFLQGWNYVKSQL</sequence>
<comment type="subcellular location">
    <subcellularLocation>
        <location evidence="7">Membrane</location>
        <topology evidence="7">Multi-pass membrane protein</topology>
    </subcellularLocation>
</comment>
<comment type="caution">
    <text evidence="8">The sequence shown here is derived from an EMBL/GenBank/DDBJ whole genome shotgun (WGS) entry which is preliminary data.</text>
</comment>
<proteinExistence type="inferred from homology"/>
<evidence type="ECO:0000256" key="2">
    <source>
        <dbReference type="ARBA" id="ARBA00005550"/>
    </source>
</evidence>
<evidence type="ECO:0000313" key="9">
    <source>
        <dbReference type="Proteomes" id="UP001378960"/>
    </source>
</evidence>
<dbReference type="GO" id="GO:0016020">
    <property type="term" value="C:membrane"/>
    <property type="evidence" value="ECO:0007669"/>
    <property type="project" value="UniProtKB-SubCell"/>
</dbReference>
<evidence type="ECO:0000256" key="7">
    <source>
        <dbReference type="RuleBase" id="RU367100"/>
    </source>
</evidence>
<evidence type="ECO:0000313" key="8">
    <source>
        <dbReference type="EMBL" id="GMM44574.1"/>
    </source>
</evidence>
<gene>
    <name evidence="7" type="primary">DLT1</name>
    <name evidence="8" type="ORF">DAPK24_011490</name>
</gene>
<accession>A0AAV5QZD0</accession>